<comment type="caution">
    <text evidence="2">The sequence shown here is derived from an EMBL/GenBank/DDBJ whole genome shotgun (WGS) entry which is preliminary data.</text>
</comment>
<keyword evidence="1" id="KW-0472">Membrane</keyword>
<feature type="transmembrane region" description="Helical" evidence="1">
    <location>
        <begin position="67"/>
        <end position="87"/>
    </location>
</feature>
<proteinExistence type="predicted"/>
<protein>
    <recommendedName>
        <fullName evidence="4">Encoded protein</fullName>
    </recommendedName>
</protein>
<reference evidence="2" key="1">
    <citation type="submission" date="2017-08" db="EMBL/GenBank/DDBJ databases">
        <authorList>
            <person name="Polle J.E."/>
            <person name="Barry K."/>
            <person name="Cushman J."/>
            <person name="Schmutz J."/>
            <person name="Tran D."/>
            <person name="Hathwaick L.T."/>
            <person name="Yim W.C."/>
            <person name="Jenkins J."/>
            <person name="Mckie-Krisberg Z.M."/>
            <person name="Prochnik S."/>
            <person name="Lindquist E."/>
            <person name="Dockter R.B."/>
            <person name="Adam C."/>
            <person name="Molina H."/>
            <person name="Bunkerborg J."/>
            <person name="Jin E."/>
            <person name="Buchheim M."/>
            <person name="Magnuson J."/>
        </authorList>
    </citation>
    <scope>NUCLEOTIDE SEQUENCE</scope>
    <source>
        <strain evidence="2">CCAP 19/18</strain>
    </source>
</reference>
<evidence type="ECO:0000313" key="3">
    <source>
        <dbReference type="Proteomes" id="UP000815325"/>
    </source>
</evidence>
<dbReference type="Proteomes" id="UP000815325">
    <property type="component" value="Unassembled WGS sequence"/>
</dbReference>
<dbReference type="EMBL" id="MU069820">
    <property type="protein sequence ID" value="KAF5833275.1"/>
    <property type="molecule type" value="Genomic_DNA"/>
</dbReference>
<keyword evidence="3" id="KW-1185">Reference proteome</keyword>
<evidence type="ECO:0008006" key="4">
    <source>
        <dbReference type="Google" id="ProtNLM"/>
    </source>
</evidence>
<evidence type="ECO:0000256" key="1">
    <source>
        <dbReference type="SAM" id="Phobius"/>
    </source>
</evidence>
<sequence length="127" mass="14361">MPVLAFRFCDEQQFMVSFNHGFVLSSLNMALSASKFISPRMLTHDLCVFFAAALCFCRIQMLDTVRYLVVWNPLIFMALSFAFHFMAPPSVLPHDQGIHADTLHDLGQARNATHHLMPPPMNGTVLH</sequence>
<organism evidence="2 3">
    <name type="scientific">Dunaliella salina</name>
    <name type="common">Green alga</name>
    <name type="synonym">Protococcus salinus</name>
    <dbReference type="NCBI Taxonomy" id="3046"/>
    <lineage>
        <taxon>Eukaryota</taxon>
        <taxon>Viridiplantae</taxon>
        <taxon>Chlorophyta</taxon>
        <taxon>core chlorophytes</taxon>
        <taxon>Chlorophyceae</taxon>
        <taxon>CS clade</taxon>
        <taxon>Chlamydomonadales</taxon>
        <taxon>Dunaliellaceae</taxon>
        <taxon>Dunaliella</taxon>
    </lineage>
</organism>
<accession>A0ABQ7GF93</accession>
<evidence type="ECO:0000313" key="2">
    <source>
        <dbReference type="EMBL" id="KAF5833275.1"/>
    </source>
</evidence>
<keyword evidence="1" id="KW-1133">Transmembrane helix</keyword>
<name>A0ABQ7GF93_DUNSA</name>
<gene>
    <name evidence="2" type="ORF">DUNSADRAFT_10475</name>
</gene>
<keyword evidence="1" id="KW-0812">Transmembrane</keyword>